<name>X1D8V9_9ZZZZ</name>
<dbReference type="EMBL" id="BART01022153">
    <property type="protein sequence ID" value="GAG92871.1"/>
    <property type="molecule type" value="Genomic_DNA"/>
</dbReference>
<dbReference type="AlphaFoldDB" id="X1D8V9"/>
<sequence>MVKPYLIRRVSETGRINRFSDKLIGHYLLIIPLNIKTFGEYDTLRSRCRHATEFCNF</sequence>
<gene>
    <name evidence="1" type="ORF">S01H4_40633</name>
</gene>
<comment type="caution">
    <text evidence="1">The sequence shown here is derived from an EMBL/GenBank/DDBJ whole genome shotgun (WGS) entry which is preliminary data.</text>
</comment>
<accession>X1D8V9</accession>
<protein>
    <submittedName>
        <fullName evidence="1">Uncharacterized protein</fullName>
    </submittedName>
</protein>
<evidence type="ECO:0000313" key="1">
    <source>
        <dbReference type="EMBL" id="GAG92871.1"/>
    </source>
</evidence>
<proteinExistence type="predicted"/>
<organism evidence="1">
    <name type="scientific">marine sediment metagenome</name>
    <dbReference type="NCBI Taxonomy" id="412755"/>
    <lineage>
        <taxon>unclassified sequences</taxon>
        <taxon>metagenomes</taxon>
        <taxon>ecological metagenomes</taxon>
    </lineage>
</organism>
<feature type="non-terminal residue" evidence="1">
    <location>
        <position position="57"/>
    </location>
</feature>
<reference evidence="1" key="1">
    <citation type="journal article" date="2014" name="Front. Microbiol.">
        <title>High frequency of phylogenetically diverse reductive dehalogenase-homologous genes in deep subseafloor sedimentary metagenomes.</title>
        <authorList>
            <person name="Kawai M."/>
            <person name="Futagami T."/>
            <person name="Toyoda A."/>
            <person name="Takaki Y."/>
            <person name="Nishi S."/>
            <person name="Hori S."/>
            <person name="Arai W."/>
            <person name="Tsubouchi T."/>
            <person name="Morono Y."/>
            <person name="Uchiyama I."/>
            <person name="Ito T."/>
            <person name="Fujiyama A."/>
            <person name="Inagaki F."/>
            <person name="Takami H."/>
        </authorList>
    </citation>
    <scope>NUCLEOTIDE SEQUENCE</scope>
    <source>
        <strain evidence="1">Expedition CK06-06</strain>
    </source>
</reference>